<evidence type="ECO:0000313" key="1">
    <source>
        <dbReference type="EMBL" id="ENZ38023.1"/>
    </source>
</evidence>
<proteinExistence type="predicted"/>
<reference evidence="1 2" key="1">
    <citation type="submission" date="2013-01" db="EMBL/GenBank/DDBJ databases">
        <title>The Genome Sequence of Clostridium bolteae 90B8.</title>
        <authorList>
            <consortium name="The Broad Institute Genome Sequencing Platform"/>
            <person name="Earl A."/>
            <person name="Ward D."/>
            <person name="Feldgarden M."/>
            <person name="Gevers D."/>
            <person name="Courvalin P."/>
            <person name="Lambert T."/>
            <person name="Walker B."/>
            <person name="Young S.K."/>
            <person name="Zeng Q."/>
            <person name="Gargeya S."/>
            <person name="Fitzgerald M."/>
            <person name="Haas B."/>
            <person name="Abouelleil A."/>
            <person name="Alvarado L."/>
            <person name="Arachchi H.M."/>
            <person name="Berlin A.M."/>
            <person name="Chapman S.B."/>
            <person name="Dewar J."/>
            <person name="Goldberg J."/>
            <person name="Griggs A."/>
            <person name="Gujja S."/>
            <person name="Hansen M."/>
            <person name="Howarth C."/>
            <person name="Imamovic A."/>
            <person name="Larimer J."/>
            <person name="McCowan C."/>
            <person name="Murphy C."/>
            <person name="Neiman D."/>
            <person name="Pearson M."/>
            <person name="Priest M."/>
            <person name="Roberts A."/>
            <person name="Saif S."/>
            <person name="Shea T."/>
            <person name="Sisk P."/>
            <person name="Sykes S."/>
            <person name="Wortman J."/>
            <person name="Nusbaum C."/>
            <person name="Birren B."/>
        </authorList>
    </citation>
    <scope>NUCLEOTIDE SEQUENCE [LARGE SCALE GENOMIC DNA]</scope>
    <source>
        <strain evidence="1 2">90B8</strain>
    </source>
</reference>
<name>R0ANM1_9FIRM</name>
<protein>
    <submittedName>
        <fullName evidence="1">Uncharacterized protein</fullName>
    </submittedName>
</protein>
<gene>
    <name evidence="1" type="ORF">HMPREF1097_02604</name>
</gene>
<accession>R0ANM1</accession>
<evidence type="ECO:0000313" key="2">
    <source>
        <dbReference type="Proteomes" id="UP000013041"/>
    </source>
</evidence>
<dbReference type="HOGENOM" id="CLU_3355358_0_0_9"/>
<organism evidence="1 2">
    <name type="scientific">Enterocloster bolteae 90B8</name>
    <dbReference type="NCBI Taxonomy" id="997897"/>
    <lineage>
        <taxon>Bacteria</taxon>
        <taxon>Bacillati</taxon>
        <taxon>Bacillota</taxon>
        <taxon>Clostridia</taxon>
        <taxon>Lachnospirales</taxon>
        <taxon>Lachnospiraceae</taxon>
        <taxon>Enterocloster</taxon>
    </lineage>
</organism>
<dbReference type="EMBL" id="AGYG01000019">
    <property type="protein sequence ID" value="ENZ38023.1"/>
    <property type="molecule type" value="Genomic_DNA"/>
</dbReference>
<dbReference type="AlphaFoldDB" id="R0ANM1"/>
<comment type="caution">
    <text evidence="1">The sequence shown here is derived from an EMBL/GenBank/DDBJ whole genome shotgun (WGS) entry which is preliminary data.</text>
</comment>
<dbReference type="Proteomes" id="UP000013041">
    <property type="component" value="Unassembled WGS sequence"/>
</dbReference>
<sequence>MLEKLIELLGEDNVKKIEDGITEIILDRIRADEVSN</sequence>